<keyword evidence="1" id="KW-0175">Coiled coil</keyword>
<evidence type="ECO:0000313" key="3">
    <source>
        <dbReference type="Proteomes" id="UP001194714"/>
    </source>
</evidence>
<evidence type="ECO:0008006" key="4">
    <source>
        <dbReference type="Google" id="ProtNLM"/>
    </source>
</evidence>
<dbReference type="EMBL" id="JAAEJV010000036">
    <property type="protein sequence ID" value="MBF5059710.1"/>
    <property type="molecule type" value="Genomic_DNA"/>
</dbReference>
<gene>
    <name evidence="2" type="ORF">NEPTK9_001226</name>
</gene>
<proteinExistence type="predicted"/>
<keyword evidence="3" id="KW-1185">Reference proteome</keyword>
<feature type="coiled-coil region" evidence="1">
    <location>
        <begin position="2"/>
        <end position="32"/>
    </location>
</feature>
<reference evidence="2 3" key="1">
    <citation type="submission" date="2020-01" db="EMBL/GenBank/DDBJ databases">
        <title>Draft genome sequence of Cand. Neptunochlamydia vexilliferae K9.</title>
        <authorList>
            <person name="Schulz F."/>
            <person name="Koestlbacher S."/>
            <person name="Wascher F."/>
            <person name="Pizzetti I."/>
            <person name="Horn M."/>
        </authorList>
    </citation>
    <scope>NUCLEOTIDE SEQUENCE [LARGE SCALE GENOMIC DNA]</scope>
    <source>
        <strain evidence="2 3">K9</strain>
    </source>
</reference>
<organism evidence="2 3">
    <name type="scientific">Candidatus Neptunichlamydia vexilliferae</name>
    <dbReference type="NCBI Taxonomy" id="1651774"/>
    <lineage>
        <taxon>Bacteria</taxon>
        <taxon>Pseudomonadati</taxon>
        <taxon>Chlamydiota</taxon>
        <taxon>Chlamydiia</taxon>
        <taxon>Parachlamydiales</taxon>
        <taxon>Simkaniaceae</taxon>
        <taxon>Candidatus Neptunichlamydia</taxon>
    </lineage>
</organism>
<dbReference type="Pfam" id="PF06412">
    <property type="entry name" value="TraD"/>
    <property type="match status" value="1"/>
</dbReference>
<dbReference type="InterPro" id="IPR009444">
    <property type="entry name" value="Conjugal_tfr_TraD_a-type"/>
</dbReference>
<protein>
    <recommendedName>
        <fullName evidence="4">Conjugal transfer protein TraD</fullName>
    </recommendedName>
</protein>
<accession>A0ABS0B2C4</accession>
<sequence length="151" mass="17214">MGLDLEEEKKKLAAKKSRIEAKEKRLKEKERKVRTRRLIELGGLVSKAGIDELDSNALLGALLEIKEKVQEETLKKWQEKGEAAFEKDKVENGEALIVAFGTEPSKEIKGKLKNLGLRWNRFRKEWQGYAQKALVEKELQGLDVKIEAIDG</sequence>
<comment type="caution">
    <text evidence="2">The sequence shown here is derived from an EMBL/GenBank/DDBJ whole genome shotgun (WGS) entry which is preliminary data.</text>
</comment>
<evidence type="ECO:0000313" key="2">
    <source>
        <dbReference type="EMBL" id="MBF5059710.1"/>
    </source>
</evidence>
<evidence type="ECO:0000256" key="1">
    <source>
        <dbReference type="SAM" id="Coils"/>
    </source>
</evidence>
<dbReference type="Proteomes" id="UP001194714">
    <property type="component" value="Unassembled WGS sequence"/>
</dbReference>
<dbReference type="RefSeq" id="WP_194848017.1">
    <property type="nucleotide sequence ID" value="NZ_JAAEJV010000036.1"/>
</dbReference>
<name>A0ABS0B2C4_9BACT</name>